<dbReference type="RefSeq" id="WP_131994575.1">
    <property type="nucleotide sequence ID" value="NZ_SMGK01000002.1"/>
</dbReference>
<gene>
    <name evidence="1" type="ORF">C7378_1683</name>
</gene>
<name>A0A4R1LAX2_9BACT</name>
<proteinExistence type="predicted"/>
<evidence type="ECO:0000313" key="2">
    <source>
        <dbReference type="Proteomes" id="UP000295210"/>
    </source>
</evidence>
<dbReference type="Proteomes" id="UP000295210">
    <property type="component" value="Unassembled WGS sequence"/>
</dbReference>
<dbReference type="AlphaFoldDB" id="A0A4R1LAX2"/>
<reference evidence="1 2" key="1">
    <citation type="submission" date="2019-03" db="EMBL/GenBank/DDBJ databases">
        <title>Genomic Encyclopedia of Type Strains, Phase IV (KMG-IV): sequencing the most valuable type-strain genomes for metagenomic binning, comparative biology and taxonomic classification.</title>
        <authorList>
            <person name="Goeker M."/>
        </authorList>
    </citation>
    <scope>NUCLEOTIDE SEQUENCE [LARGE SCALE GENOMIC DNA]</scope>
    <source>
        <strain evidence="1 2">DSM 103428</strain>
    </source>
</reference>
<sequence>MPFEPTTVSIAMTLDGAGIRNGATRSQTLPVNTRVVGFRATRLTRIFYVDGTEWQPSTRESCEFLGNSGTRRLTAQ</sequence>
<accession>A0A4R1LAX2</accession>
<evidence type="ECO:0000313" key="1">
    <source>
        <dbReference type="EMBL" id="TCK74063.1"/>
    </source>
</evidence>
<dbReference type="EMBL" id="SMGK01000002">
    <property type="protein sequence ID" value="TCK74063.1"/>
    <property type="molecule type" value="Genomic_DNA"/>
</dbReference>
<comment type="caution">
    <text evidence="1">The sequence shown here is derived from an EMBL/GenBank/DDBJ whole genome shotgun (WGS) entry which is preliminary data.</text>
</comment>
<protein>
    <submittedName>
        <fullName evidence="1">Uncharacterized protein</fullName>
    </submittedName>
</protein>
<organism evidence="1 2">
    <name type="scientific">Acidipila rosea</name>
    <dbReference type="NCBI Taxonomy" id="768535"/>
    <lineage>
        <taxon>Bacteria</taxon>
        <taxon>Pseudomonadati</taxon>
        <taxon>Acidobacteriota</taxon>
        <taxon>Terriglobia</taxon>
        <taxon>Terriglobales</taxon>
        <taxon>Acidobacteriaceae</taxon>
        <taxon>Acidipila</taxon>
    </lineage>
</organism>
<keyword evidence="2" id="KW-1185">Reference proteome</keyword>